<dbReference type="CTD" id="85013"/>
<keyword evidence="1" id="KW-0472">Membrane</keyword>
<dbReference type="GeneID" id="115462600"/>
<feature type="transmembrane region" description="Helical" evidence="1">
    <location>
        <begin position="123"/>
        <end position="143"/>
    </location>
</feature>
<dbReference type="InterPro" id="IPR033579">
    <property type="entry name" value="TMEM128"/>
</dbReference>
<dbReference type="Proteomes" id="UP000515156">
    <property type="component" value="Chromosome 2"/>
</dbReference>
<proteinExistence type="predicted"/>
<protein>
    <submittedName>
        <fullName evidence="3">Transmembrane protein 128 isoform X1</fullName>
    </submittedName>
</protein>
<name>A0A6P7X7N8_9AMPH</name>
<sequence length="170" mass="19376">MAVWAQDGELELVRRRFRQEAEALLGAPGSTDSESAEITEDRKKNEKPLPRVNVHSVFWILASIVLTYYAEFFKAMRESMHEGSSSFLLGSVLCIMCLSVALYCVIYLEWYCGIGDYDTKYPALVPITIITFIAAAVCYNITFWPVWSFFTPFLLFTQFMGMVMFISLLG</sequence>
<dbReference type="Pfam" id="PF20479">
    <property type="entry name" value="TMEM128"/>
    <property type="match status" value="1"/>
</dbReference>
<feature type="transmembrane region" description="Helical" evidence="1">
    <location>
        <begin position="52"/>
        <end position="70"/>
    </location>
</feature>
<accession>A0A6P7X7N8</accession>
<dbReference type="PANTHER" id="PTHR31134:SF1">
    <property type="entry name" value="TRANSMEMBRANE PROTEIN 128"/>
    <property type="match status" value="1"/>
</dbReference>
<keyword evidence="1" id="KW-1133">Transmembrane helix</keyword>
<feature type="transmembrane region" description="Helical" evidence="1">
    <location>
        <begin position="149"/>
        <end position="169"/>
    </location>
</feature>
<evidence type="ECO:0000313" key="2">
    <source>
        <dbReference type="Proteomes" id="UP000515156"/>
    </source>
</evidence>
<organism evidence="2 3">
    <name type="scientific">Microcaecilia unicolor</name>
    <dbReference type="NCBI Taxonomy" id="1415580"/>
    <lineage>
        <taxon>Eukaryota</taxon>
        <taxon>Metazoa</taxon>
        <taxon>Chordata</taxon>
        <taxon>Craniata</taxon>
        <taxon>Vertebrata</taxon>
        <taxon>Euteleostomi</taxon>
        <taxon>Amphibia</taxon>
        <taxon>Gymnophiona</taxon>
        <taxon>Siphonopidae</taxon>
        <taxon>Microcaecilia</taxon>
    </lineage>
</organism>
<reference evidence="3" key="1">
    <citation type="submission" date="2025-08" db="UniProtKB">
        <authorList>
            <consortium name="RefSeq"/>
        </authorList>
    </citation>
    <scope>IDENTIFICATION</scope>
</reference>
<dbReference type="OrthoDB" id="58903at2759"/>
<dbReference type="PANTHER" id="PTHR31134">
    <property type="entry name" value="TRANSMEMBRANE PROTEIN 128"/>
    <property type="match status" value="1"/>
</dbReference>
<keyword evidence="2" id="KW-1185">Reference proteome</keyword>
<evidence type="ECO:0000313" key="3">
    <source>
        <dbReference type="RefSeq" id="XP_030048458.1"/>
    </source>
</evidence>
<dbReference type="KEGG" id="muo:115462600"/>
<gene>
    <name evidence="3" type="primary">TMEM128</name>
</gene>
<dbReference type="AlphaFoldDB" id="A0A6P7X7N8"/>
<dbReference type="RefSeq" id="XP_030048458.1">
    <property type="nucleotide sequence ID" value="XM_030192598.1"/>
</dbReference>
<evidence type="ECO:0000256" key="1">
    <source>
        <dbReference type="SAM" id="Phobius"/>
    </source>
</evidence>
<dbReference type="FunCoup" id="A0A6P7X7N8">
    <property type="interactions" value="123"/>
</dbReference>
<keyword evidence="1 3" id="KW-0812">Transmembrane</keyword>
<dbReference type="InParanoid" id="A0A6P7X7N8"/>
<feature type="transmembrane region" description="Helical" evidence="1">
    <location>
        <begin position="90"/>
        <end position="111"/>
    </location>
</feature>